<dbReference type="InterPro" id="IPR022641">
    <property type="entry name" value="CheR_N"/>
</dbReference>
<dbReference type="eggNOG" id="COG1352">
    <property type="taxonomic scope" value="Bacteria"/>
</dbReference>
<name>A0A0A1W5M6_9SPHN</name>
<reference evidence="8 9" key="1">
    <citation type="submission" date="2014-11" db="EMBL/GenBank/DDBJ databases">
        <title>Whole genome shotgun sequence of Sphingomonas parapaucimobilis NBRC 15100.</title>
        <authorList>
            <person name="Katano-Makiyama Y."/>
            <person name="Hosoyama A."/>
            <person name="Hashimoto M."/>
            <person name="Hosoyama Y."/>
            <person name="Noguchi M."/>
            <person name="Numata M."/>
            <person name="Tsuchikane K."/>
            <person name="Hirakata S."/>
            <person name="Uohara A."/>
            <person name="Shimodaira J."/>
            <person name="Ohji S."/>
            <person name="Ichikawa N."/>
            <person name="Kimura A."/>
            <person name="Yamazoe A."/>
            <person name="Fujita N."/>
        </authorList>
    </citation>
    <scope>NUCLEOTIDE SEQUENCE [LARGE SCALE GENOMIC DNA]</scope>
    <source>
        <strain evidence="8 9">NBRC 15100</strain>
    </source>
</reference>
<feature type="binding site" evidence="6">
    <location>
        <position position="94"/>
    </location>
    <ligand>
        <name>S-adenosyl-L-methionine</name>
        <dbReference type="ChEBI" id="CHEBI:59789"/>
    </ligand>
</feature>
<feature type="binding site" evidence="6">
    <location>
        <begin position="233"/>
        <end position="234"/>
    </location>
    <ligand>
        <name>S-adenosyl-L-methionine</name>
        <dbReference type="ChEBI" id="CHEBI:59789"/>
    </ligand>
</feature>
<protein>
    <recommendedName>
        <fullName evidence="5">Chemotaxis protein methyltransferase</fullName>
        <ecNumber evidence="5">2.1.1.80</ecNumber>
    </recommendedName>
</protein>
<dbReference type="InterPro" id="IPR022642">
    <property type="entry name" value="CheR_C"/>
</dbReference>
<feature type="binding site" evidence="6">
    <location>
        <begin position="216"/>
        <end position="217"/>
    </location>
    <ligand>
        <name>S-adenosyl-L-methionine</name>
        <dbReference type="ChEBI" id="CHEBI:59789"/>
    </ligand>
</feature>
<feature type="binding site" evidence="6">
    <location>
        <position position="162"/>
    </location>
    <ligand>
        <name>S-adenosyl-L-methionine</name>
        <dbReference type="ChEBI" id="CHEBI:59789"/>
    </ligand>
</feature>
<accession>A0A0A1W5M6</accession>
<dbReference type="EC" id="2.1.1.80" evidence="5"/>
<dbReference type="SUPFAM" id="SSF47757">
    <property type="entry name" value="Chemotaxis receptor methyltransferase CheR, N-terminal domain"/>
    <property type="match status" value="1"/>
</dbReference>
<feature type="domain" description="CheR-type methyltransferase" evidence="7">
    <location>
        <begin position="13"/>
        <end position="289"/>
    </location>
</feature>
<dbReference type="AlphaFoldDB" id="A0A0A1W5M6"/>
<dbReference type="InterPro" id="IPR036804">
    <property type="entry name" value="CheR_N_sf"/>
</dbReference>
<dbReference type="Gene3D" id="3.40.50.150">
    <property type="entry name" value="Vaccinia Virus protein VP39"/>
    <property type="match status" value="1"/>
</dbReference>
<evidence type="ECO:0000256" key="6">
    <source>
        <dbReference type="PIRSR" id="PIRSR000410-1"/>
    </source>
</evidence>
<keyword evidence="3 5" id="KW-0808">Transferase</keyword>
<dbReference type="SUPFAM" id="SSF53335">
    <property type="entry name" value="S-adenosyl-L-methionine-dependent methyltransferases"/>
    <property type="match status" value="1"/>
</dbReference>
<feature type="binding site" evidence="6">
    <location>
        <position position="132"/>
    </location>
    <ligand>
        <name>S-adenosyl-L-methionine</name>
        <dbReference type="ChEBI" id="CHEBI:59789"/>
    </ligand>
</feature>
<dbReference type="InterPro" id="IPR026024">
    <property type="entry name" value="Chemotaxis_MeTrfase_CheR"/>
</dbReference>
<dbReference type="PROSITE" id="PS50123">
    <property type="entry name" value="CHER"/>
    <property type="match status" value="1"/>
</dbReference>
<dbReference type="GO" id="GO:0032259">
    <property type="term" value="P:methylation"/>
    <property type="evidence" value="ECO:0007669"/>
    <property type="project" value="UniProtKB-KW"/>
</dbReference>
<keyword evidence="2 5" id="KW-0489">Methyltransferase</keyword>
<comment type="function">
    <text evidence="5">Methylation of the membrane-bound methyl-accepting chemotaxis proteins (MCP) to form gamma-glutamyl methyl ester residues in MCP.</text>
</comment>
<gene>
    <name evidence="8" type="primary">cheR</name>
    <name evidence="8" type="ORF">SP5_034_00450</name>
</gene>
<dbReference type="PANTHER" id="PTHR24422:SF19">
    <property type="entry name" value="CHEMOTAXIS PROTEIN METHYLTRANSFERASE"/>
    <property type="match status" value="1"/>
</dbReference>
<dbReference type="InterPro" id="IPR050903">
    <property type="entry name" value="Bact_Chemotaxis_MeTrfase"/>
</dbReference>
<dbReference type="PIRSF" id="PIRSF000410">
    <property type="entry name" value="CheR"/>
    <property type="match status" value="1"/>
</dbReference>
<dbReference type="InterPro" id="IPR000780">
    <property type="entry name" value="CheR_MeTrfase"/>
</dbReference>
<comment type="caution">
    <text evidence="8">The sequence shown here is derived from an EMBL/GenBank/DDBJ whole genome shotgun (WGS) entry which is preliminary data.</text>
</comment>
<keyword evidence="9" id="KW-1185">Reference proteome</keyword>
<evidence type="ECO:0000313" key="8">
    <source>
        <dbReference type="EMBL" id="GAM00472.1"/>
    </source>
</evidence>
<evidence type="ECO:0000256" key="3">
    <source>
        <dbReference type="ARBA" id="ARBA00022679"/>
    </source>
</evidence>
<comment type="catalytic activity">
    <reaction evidence="1 5">
        <text>L-glutamyl-[protein] + S-adenosyl-L-methionine = [protein]-L-glutamate 5-O-methyl ester + S-adenosyl-L-homocysteine</text>
        <dbReference type="Rhea" id="RHEA:24452"/>
        <dbReference type="Rhea" id="RHEA-COMP:10208"/>
        <dbReference type="Rhea" id="RHEA-COMP:10311"/>
        <dbReference type="ChEBI" id="CHEBI:29973"/>
        <dbReference type="ChEBI" id="CHEBI:57856"/>
        <dbReference type="ChEBI" id="CHEBI:59789"/>
        <dbReference type="ChEBI" id="CHEBI:82795"/>
        <dbReference type="EC" id="2.1.1.80"/>
    </reaction>
</comment>
<sequence length="289" mass="32505">MNAIAALASREPQREMEFAFSASDHRAIADIIYAESGILLPESKAKLIYGRLARRLRACGLSNFPDYLALIASDPAERARAVDSLTTNHTSFFRENHHFEHFRDQLWPGFAQRLASGGRVRVWSAACSSGEEPYSLLMTIAGQDVRAAEKLATQDFRVLATDLSPSVIATARAGRYPLDTTRTMPAAMRSTWCRRVGDMDELLPALRNPIAFRELNLLRNWPMRRPFDVIFCRNVMIYFDDPTKAQLLARFADQLVDGGTLYIGHAERIPPEVSARFHCIGRTAFQKVS</sequence>
<evidence type="ECO:0000259" key="7">
    <source>
        <dbReference type="PROSITE" id="PS50123"/>
    </source>
</evidence>
<organism evidence="8 9">
    <name type="scientific">Sphingomonas parapaucimobilis NBRC 15100</name>
    <dbReference type="NCBI Taxonomy" id="1219049"/>
    <lineage>
        <taxon>Bacteria</taxon>
        <taxon>Pseudomonadati</taxon>
        <taxon>Pseudomonadota</taxon>
        <taxon>Alphaproteobacteria</taxon>
        <taxon>Sphingomonadales</taxon>
        <taxon>Sphingomonadaceae</taxon>
        <taxon>Sphingomonas</taxon>
    </lineage>
</organism>
<dbReference type="RefSeq" id="WP_174435512.1">
    <property type="nucleotide sequence ID" value="NZ_BBPI01000034.1"/>
</dbReference>
<dbReference type="InterPro" id="IPR029063">
    <property type="entry name" value="SAM-dependent_MTases_sf"/>
</dbReference>
<feature type="binding site" evidence="6">
    <location>
        <position position="90"/>
    </location>
    <ligand>
        <name>S-adenosyl-L-methionine</name>
        <dbReference type="ChEBI" id="CHEBI:59789"/>
    </ligand>
</feature>
<evidence type="ECO:0000256" key="5">
    <source>
        <dbReference type="PIRNR" id="PIRNR000410"/>
    </source>
</evidence>
<proteinExistence type="predicted"/>
<dbReference type="PANTHER" id="PTHR24422">
    <property type="entry name" value="CHEMOTAXIS PROTEIN METHYLTRANSFERASE"/>
    <property type="match status" value="1"/>
</dbReference>
<dbReference type="EMBL" id="BBPI01000034">
    <property type="protein sequence ID" value="GAM00472.1"/>
    <property type="molecule type" value="Genomic_DNA"/>
</dbReference>
<evidence type="ECO:0000256" key="1">
    <source>
        <dbReference type="ARBA" id="ARBA00001541"/>
    </source>
</evidence>
<keyword evidence="4 5" id="KW-0949">S-adenosyl-L-methionine</keyword>
<feature type="binding site" evidence="6">
    <location>
        <position position="88"/>
    </location>
    <ligand>
        <name>S-adenosyl-L-methionine</name>
        <dbReference type="ChEBI" id="CHEBI:59789"/>
    </ligand>
</feature>
<dbReference type="Gene3D" id="1.10.155.10">
    <property type="entry name" value="Chemotaxis receptor methyltransferase CheR, N-terminal domain"/>
    <property type="match status" value="1"/>
</dbReference>
<dbReference type="PRINTS" id="PR00996">
    <property type="entry name" value="CHERMTFRASE"/>
</dbReference>
<dbReference type="SMART" id="SM00138">
    <property type="entry name" value="MeTrc"/>
    <property type="match status" value="1"/>
</dbReference>
<evidence type="ECO:0000313" key="9">
    <source>
        <dbReference type="Proteomes" id="UP000032305"/>
    </source>
</evidence>
<evidence type="ECO:0000256" key="4">
    <source>
        <dbReference type="ARBA" id="ARBA00022691"/>
    </source>
</evidence>
<dbReference type="Proteomes" id="UP000032305">
    <property type="component" value="Unassembled WGS sequence"/>
</dbReference>
<dbReference type="GO" id="GO:0008983">
    <property type="term" value="F:protein-glutamate O-methyltransferase activity"/>
    <property type="evidence" value="ECO:0007669"/>
    <property type="project" value="UniProtKB-EC"/>
</dbReference>
<dbReference type="CDD" id="cd02440">
    <property type="entry name" value="AdoMet_MTases"/>
    <property type="match status" value="1"/>
</dbReference>
<evidence type="ECO:0000256" key="2">
    <source>
        <dbReference type="ARBA" id="ARBA00022603"/>
    </source>
</evidence>
<dbReference type="Pfam" id="PF01739">
    <property type="entry name" value="CheR"/>
    <property type="match status" value="1"/>
</dbReference>
<dbReference type="Pfam" id="PF03705">
    <property type="entry name" value="CheR_N"/>
    <property type="match status" value="1"/>
</dbReference>